<keyword evidence="1" id="KW-0812">Transmembrane</keyword>
<dbReference type="SUPFAM" id="SSF103473">
    <property type="entry name" value="MFS general substrate transporter"/>
    <property type="match status" value="1"/>
</dbReference>
<organism evidence="2 3">
    <name type="scientific">Candidatus Zymogenus saltonus</name>
    <dbReference type="NCBI Taxonomy" id="2844893"/>
    <lineage>
        <taxon>Bacteria</taxon>
        <taxon>Deltaproteobacteria</taxon>
        <taxon>Candidatus Zymogenia</taxon>
        <taxon>Candidatus Zymogeniales</taxon>
        <taxon>Candidatus Zymogenaceae</taxon>
        <taxon>Candidatus Zymogenus</taxon>
    </lineage>
</organism>
<feature type="transmembrane region" description="Helical" evidence="1">
    <location>
        <begin position="391"/>
        <end position="414"/>
    </location>
</feature>
<dbReference type="InterPro" id="IPR001927">
    <property type="entry name" value="Na/Gal_symport"/>
</dbReference>
<dbReference type="InterPro" id="IPR039672">
    <property type="entry name" value="MFS_2"/>
</dbReference>
<evidence type="ECO:0000256" key="1">
    <source>
        <dbReference type="SAM" id="Phobius"/>
    </source>
</evidence>
<reference evidence="2" key="1">
    <citation type="journal article" date="2021" name="Environ. Microbiol.">
        <title>Genomic characterization of three novel Desulfobacterota classes expand the metabolic and phylogenetic diversity of the phylum.</title>
        <authorList>
            <person name="Murphy C.L."/>
            <person name="Biggerstaff J."/>
            <person name="Eichhorn A."/>
            <person name="Ewing E."/>
            <person name="Shahan R."/>
            <person name="Soriano D."/>
            <person name="Stewart S."/>
            <person name="VanMol K."/>
            <person name="Walker R."/>
            <person name="Walters P."/>
            <person name="Elshahed M.S."/>
            <person name="Youssef N.H."/>
        </authorList>
    </citation>
    <scope>NUCLEOTIDE SEQUENCE</scope>
    <source>
        <strain evidence="2">Zod_Metabat.24</strain>
    </source>
</reference>
<feature type="transmembrane region" description="Helical" evidence="1">
    <location>
        <begin position="257"/>
        <end position="282"/>
    </location>
</feature>
<reference evidence="2" key="2">
    <citation type="submission" date="2021-01" db="EMBL/GenBank/DDBJ databases">
        <authorList>
            <person name="Hahn C.R."/>
            <person name="Youssef N.H."/>
            <person name="Elshahed M."/>
        </authorList>
    </citation>
    <scope>NUCLEOTIDE SEQUENCE</scope>
    <source>
        <strain evidence="2">Zod_Metabat.24</strain>
    </source>
</reference>
<feature type="transmembrane region" description="Helical" evidence="1">
    <location>
        <begin position="347"/>
        <end position="370"/>
    </location>
</feature>
<name>A0A9D8PNR9_9DELT</name>
<dbReference type="CDD" id="cd17332">
    <property type="entry name" value="MFS_MelB_like"/>
    <property type="match status" value="1"/>
</dbReference>
<feature type="transmembrane region" description="Helical" evidence="1">
    <location>
        <begin position="86"/>
        <end position="108"/>
    </location>
</feature>
<accession>A0A9D8PNR9</accession>
<proteinExistence type="predicted"/>
<protein>
    <submittedName>
        <fullName evidence="2">MFS transporter</fullName>
    </submittedName>
</protein>
<dbReference type="GO" id="GO:0006814">
    <property type="term" value="P:sodium ion transport"/>
    <property type="evidence" value="ECO:0007669"/>
    <property type="project" value="InterPro"/>
</dbReference>
<dbReference type="EMBL" id="JAFGIX010000022">
    <property type="protein sequence ID" value="MBN1572402.1"/>
    <property type="molecule type" value="Genomic_DNA"/>
</dbReference>
<dbReference type="InterPro" id="IPR036259">
    <property type="entry name" value="MFS_trans_sf"/>
</dbReference>
<feature type="transmembrane region" description="Helical" evidence="1">
    <location>
        <begin position="114"/>
        <end position="133"/>
    </location>
</feature>
<dbReference type="PANTHER" id="PTHR11328">
    <property type="entry name" value="MAJOR FACILITATOR SUPERFAMILY DOMAIN-CONTAINING PROTEIN"/>
    <property type="match status" value="1"/>
</dbReference>
<evidence type="ECO:0000313" key="3">
    <source>
        <dbReference type="Proteomes" id="UP000809273"/>
    </source>
</evidence>
<gene>
    <name evidence="2" type="ORF">JW984_04315</name>
</gene>
<keyword evidence="1" id="KW-0472">Membrane</keyword>
<sequence>MEQGAKRDVVPVGVKLGYGAGDFAMSMAFNLPAFYMMYYFTDVFGVAAAAAGMIMFSSKIWDSLVSPAMGYISDHTRSRWGSKRPYILFGAVPAGVSIALLFATPNIASEGLQIAYGLAMFFLFCTAMTMMVVPYGALTANMTSDSRERTVISAYRMAFAVVGTLVGAGATIPLVKRFGGALFERFYGFADVASEKAEILVNVLGFRSVGILYGVVLASIVLVSFFSVRERPNAETNLGDNLTFKDNVRLILKNRPFLILTCGVLMHQTSINIMSGVMVYFFKYNLGNELMVPVAFMIILGVGVLMLPVYIYISHRKGKKFAYNMGTGIMASMSIPIFLFGDISIGLTMLLLVLVGFGISTAFLSPWSIIPDTVEYSEWKTGIRREGIHYGFFQFAFKLSGAISGLVIGVVLRFSGYIANQPQTPGALLGIKTLLTLIPMVLCIVGITLISRFPIDAEMHERMVADIKKRGQK</sequence>
<dbReference type="GO" id="GO:0015293">
    <property type="term" value="F:symporter activity"/>
    <property type="evidence" value="ECO:0007669"/>
    <property type="project" value="InterPro"/>
</dbReference>
<dbReference type="AlphaFoldDB" id="A0A9D8PNR9"/>
<comment type="caution">
    <text evidence="2">The sequence shown here is derived from an EMBL/GenBank/DDBJ whole genome shotgun (WGS) entry which is preliminary data.</text>
</comment>
<dbReference type="Gene3D" id="1.20.1250.20">
    <property type="entry name" value="MFS general substrate transporter like domains"/>
    <property type="match status" value="1"/>
</dbReference>
<feature type="transmembrane region" description="Helical" evidence="1">
    <location>
        <begin position="294"/>
        <end position="314"/>
    </location>
</feature>
<dbReference type="GO" id="GO:0008643">
    <property type="term" value="P:carbohydrate transport"/>
    <property type="evidence" value="ECO:0007669"/>
    <property type="project" value="InterPro"/>
</dbReference>
<feature type="transmembrane region" description="Helical" evidence="1">
    <location>
        <begin position="210"/>
        <end position="228"/>
    </location>
</feature>
<dbReference type="PANTHER" id="PTHR11328:SF24">
    <property type="entry name" value="MAJOR FACILITATOR SUPERFAMILY (MFS) PROFILE DOMAIN-CONTAINING PROTEIN"/>
    <property type="match status" value="1"/>
</dbReference>
<dbReference type="GO" id="GO:0005886">
    <property type="term" value="C:plasma membrane"/>
    <property type="evidence" value="ECO:0007669"/>
    <property type="project" value="TreeGrafter"/>
</dbReference>
<feature type="transmembrane region" description="Helical" evidence="1">
    <location>
        <begin position="35"/>
        <end position="56"/>
    </location>
</feature>
<evidence type="ECO:0000313" key="2">
    <source>
        <dbReference type="EMBL" id="MBN1572402.1"/>
    </source>
</evidence>
<dbReference type="Proteomes" id="UP000809273">
    <property type="component" value="Unassembled WGS sequence"/>
</dbReference>
<keyword evidence="1" id="KW-1133">Transmembrane helix</keyword>
<dbReference type="Pfam" id="PF13347">
    <property type="entry name" value="MFS_2"/>
    <property type="match status" value="1"/>
</dbReference>
<feature type="transmembrane region" description="Helical" evidence="1">
    <location>
        <begin position="434"/>
        <end position="453"/>
    </location>
</feature>
<dbReference type="NCBIfam" id="TIGR00792">
    <property type="entry name" value="gph"/>
    <property type="match status" value="1"/>
</dbReference>
<feature type="transmembrane region" description="Helical" evidence="1">
    <location>
        <begin position="154"/>
        <end position="175"/>
    </location>
</feature>
<feature type="transmembrane region" description="Helical" evidence="1">
    <location>
        <begin position="321"/>
        <end position="341"/>
    </location>
</feature>